<proteinExistence type="predicted"/>
<feature type="compositionally biased region" description="Pro residues" evidence="3">
    <location>
        <begin position="109"/>
        <end position="123"/>
    </location>
</feature>
<evidence type="ECO:0000256" key="1">
    <source>
        <dbReference type="ARBA" id="ARBA00023242"/>
    </source>
</evidence>
<organism evidence="6 7">
    <name type="scientific">Mesorhabditis spiculigera</name>
    <dbReference type="NCBI Taxonomy" id="96644"/>
    <lineage>
        <taxon>Eukaryota</taxon>
        <taxon>Metazoa</taxon>
        <taxon>Ecdysozoa</taxon>
        <taxon>Nematoda</taxon>
        <taxon>Chromadorea</taxon>
        <taxon>Rhabditida</taxon>
        <taxon>Rhabditina</taxon>
        <taxon>Rhabditomorpha</taxon>
        <taxon>Rhabditoidea</taxon>
        <taxon>Rhabditidae</taxon>
        <taxon>Mesorhabditinae</taxon>
        <taxon>Mesorhabditis</taxon>
    </lineage>
</organism>
<dbReference type="PROSITE" id="PS50114">
    <property type="entry name" value="GATA_ZN_FINGER_2"/>
    <property type="match status" value="1"/>
</dbReference>
<dbReference type="Pfam" id="PF00249">
    <property type="entry name" value="Myb_DNA-binding"/>
    <property type="match status" value="1"/>
</dbReference>
<dbReference type="CDD" id="cd00167">
    <property type="entry name" value="SANT"/>
    <property type="match status" value="1"/>
</dbReference>
<keyword evidence="2" id="KW-0479">Metal-binding</keyword>
<keyword evidence="7" id="KW-1185">Reference proteome</keyword>
<evidence type="ECO:0000313" key="7">
    <source>
        <dbReference type="Proteomes" id="UP001177023"/>
    </source>
</evidence>
<gene>
    <name evidence="6" type="ORF">MSPICULIGERA_LOCUS9823</name>
</gene>
<evidence type="ECO:0000256" key="3">
    <source>
        <dbReference type="SAM" id="MobiDB-lite"/>
    </source>
</evidence>
<dbReference type="InterPro" id="IPR001005">
    <property type="entry name" value="SANT/Myb"/>
</dbReference>
<dbReference type="InterPro" id="IPR000949">
    <property type="entry name" value="ELM2_dom"/>
</dbReference>
<feature type="domain" description="ELM2" evidence="5">
    <location>
        <begin position="163"/>
        <end position="253"/>
    </location>
</feature>
<dbReference type="InterPro" id="IPR000679">
    <property type="entry name" value="Znf_GATA"/>
</dbReference>
<dbReference type="PROSITE" id="PS51156">
    <property type="entry name" value="ELM2"/>
    <property type="match status" value="1"/>
</dbReference>
<reference evidence="6" key="1">
    <citation type="submission" date="2023-06" db="EMBL/GenBank/DDBJ databases">
        <authorList>
            <person name="Delattre M."/>
        </authorList>
    </citation>
    <scope>NUCLEOTIDE SEQUENCE</scope>
    <source>
        <strain evidence="6">AF72</strain>
    </source>
</reference>
<feature type="region of interest" description="Disordered" evidence="3">
    <location>
        <begin position="535"/>
        <end position="597"/>
    </location>
</feature>
<comment type="caution">
    <text evidence="6">The sequence shown here is derived from an EMBL/GenBank/DDBJ whole genome shotgun (WGS) entry which is preliminary data.</text>
</comment>
<evidence type="ECO:0000259" key="5">
    <source>
        <dbReference type="PROSITE" id="PS51156"/>
    </source>
</evidence>
<feature type="compositionally biased region" description="Basic and acidic residues" evidence="3">
    <location>
        <begin position="184"/>
        <end position="195"/>
    </location>
</feature>
<feature type="compositionally biased region" description="Polar residues" evidence="3">
    <location>
        <begin position="25"/>
        <end position="44"/>
    </location>
</feature>
<dbReference type="GO" id="GO:0008270">
    <property type="term" value="F:zinc ion binding"/>
    <property type="evidence" value="ECO:0007669"/>
    <property type="project" value="UniProtKB-KW"/>
</dbReference>
<protein>
    <recommendedName>
        <fullName evidence="8">SANT domain-containing protein</fullName>
    </recommendedName>
</protein>
<dbReference type="SMART" id="SM00717">
    <property type="entry name" value="SANT"/>
    <property type="match status" value="2"/>
</dbReference>
<dbReference type="GO" id="GO:0043565">
    <property type="term" value="F:sequence-specific DNA binding"/>
    <property type="evidence" value="ECO:0007669"/>
    <property type="project" value="InterPro"/>
</dbReference>
<keyword evidence="2" id="KW-0863">Zinc-finger</keyword>
<keyword evidence="1" id="KW-0539">Nucleus</keyword>
<keyword evidence="2" id="KW-0862">Zinc</keyword>
<feature type="compositionally biased region" description="Basic and acidic residues" evidence="3">
    <location>
        <begin position="48"/>
        <end position="62"/>
    </location>
</feature>
<name>A0AA36CN88_9BILA</name>
<dbReference type="Gene3D" id="1.20.58.1880">
    <property type="match status" value="1"/>
</dbReference>
<feature type="region of interest" description="Disordered" evidence="3">
    <location>
        <begin position="176"/>
        <end position="195"/>
    </location>
</feature>
<feature type="region of interest" description="Disordered" evidence="3">
    <location>
        <begin position="1"/>
        <end position="131"/>
    </location>
</feature>
<sequence length="597" mass="68394">MSCALAAPTPHHQTPHADVCKQMDVPSTSRSAMAPTQINGQPSTLRRLLSDEARAAEFRAPENGRPIGIARRPTEPERPVPVRSQRQSRQKGEVLDNYVDPSEFKQPRPVNPPIGLPRQPFKPPQSTSEQDKQIERLKIHMVGPKTKVAEEKAEEKVKRRLSGRINVGDEHQAIFGETSWQQPSRERLDKEPDRDQVMWRSDKNKLSSAELDDAWHAVRRHCGGQIGLDAMLHRLMVCHYDINEMLLYVEKELYENTPEMEPLSEGQRDEFEKYLKKKGSAACKKFRLMQDRFLKSHWLGEIVAYYYNTKHRGCPTEEYNLCTCRSSDSKEKPVISRVECTNCTRLIWKDRSAKVRLCPVCDLYTRRTGLDRRIVTPLTTAEKEFVLKWRDLQRAAGHEISMNAVRKEVEEERQRDVRLRWDDNEDILGKVPSAQKKQKMKLDDIAKQSKTKTVTLNDTCPLLCPQMQKIKNAILVEFTPQENLQIVKAIREYGQKWGTVACKVGKEPQEVEQFYHKYKAKYGLETIGQPLKESGHVQLNRKVPRSLSTSPDSGIFETGSRLSGGKRPASPAGSNGHAKQPRKSRPNVLAVDYTEFE</sequence>
<evidence type="ECO:0000256" key="2">
    <source>
        <dbReference type="PROSITE-ProRule" id="PRU00094"/>
    </source>
</evidence>
<dbReference type="GO" id="GO:0006355">
    <property type="term" value="P:regulation of DNA-templated transcription"/>
    <property type="evidence" value="ECO:0007669"/>
    <property type="project" value="InterPro"/>
</dbReference>
<dbReference type="EMBL" id="CATQJA010002562">
    <property type="protein sequence ID" value="CAJ0571416.1"/>
    <property type="molecule type" value="Genomic_DNA"/>
</dbReference>
<evidence type="ECO:0000259" key="4">
    <source>
        <dbReference type="PROSITE" id="PS50114"/>
    </source>
</evidence>
<dbReference type="AlphaFoldDB" id="A0AA36CN88"/>
<evidence type="ECO:0008006" key="8">
    <source>
        <dbReference type="Google" id="ProtNLM"/>
    </source>
</evidence>
<feature type="non-terminal residue" evidence="6">
    <location>
        <position position="597"/>
    </location>
</feature>
<feature type="domain" description="GATA-type" evidence="4">
    <location>
        <begin position="331"/>
        <end position="390"/>
    </location>
</feature>
<accession>A0AA36CN88</accession>
<dbReference type="Proteomes" id="UP001177023">
    <property type="component" value="Unassembled WGS sequence"/>
</dbReference>
<evidence type="ECO:0000313" key="6">
    <source>
        <dbReference type="EMBL" id="CAJ0571416.1"/>
    </source>
</evidence>